<gene>
    <name evidence="5" type="ORF">JF70_09540</name>
</gene>
<dbReference type="GO" id="GO:1901137">
    <property type="term" value="P:carbohydrate derivative biosynthetic process"/>
    <property type="evidence" value="ECO:0007669"/>
    <property type="project" value="UniProtKB-ARBA"/>
</dbReference>
<dbReference type="SUPFAM" id="SSF53756">
    <property type="entry name" value="UDP-Glycosyltransferase/glycogen phosphorylase"/>
    <property type="match status" value="1"/>
</dbReference>
<evidence type="ECO:0000313" key="6">
    <source>
        <dbReference type="Proteomes" id="UP000033567"/>
    </source>
</evidence>
<dbReference type="InterPro" id="IPR001296">
    <property type="entry name" value="Glyco_trans_1"/>
</dbReference>
<dbReference type="GO" id="GO:0016757">
    <property type="term" value="F:glycosyltransferase activity"/>
    <property type="evidence" value="ECO:0007669"/>
    <property type="project" value="UniProtKB-KW"/>
</dbReference>
<sequence>MTLNIGFVFDDTLDVFDGVQQHILTLGRELGRRGHRVQYLVGQTAHPPVDGVHSLSRNVMVSFNGNRMRIPLPAPKAPIRRVLEAGHFDLLHVQAPYSPFLAGRVIRAADPTTALVATYHIAPTGSLQLLGGRLLGMINRRTHRRIDRVIAVSPVAAGYARRTAGVPSRVVANPVDVAALRRAREAAGDQEVARLHGQGPHLVFLGRFVARKGAGILLSALQAGERDGILPEGLHVTMAGKGPLLEDCRRKAAVLRTPVAFPGFVDEKDKPALLASSDLTVFPSTGGESFGIVLLEAIASGTAPVLAGDNPGYRSTLMGDERALVPVDSPNTPELLSRRVAQALGDASWRRNVRHDQLALLDRYDVTTVADQVEEVYRQAIQDRRLM</sequence>
<dbReference type="Gene3D" id="3.40.50.2000">
    <property type="entry name" value="Glycogen Phosphorylase B"/>
    <property type="match status" value="2"/>
</dbReference>
<dbReference type="InterPro" id="IPR050194">
    <property type="entry name" value="Glycosyltransferase_grp1"/>
</dbReference>
<reference evidence="5 6" key="1">
    <citation type="submission" date="2014-12" db="EMBL/GenBank/DDBJ databases">
        <title>Comparative genomics of the lactic acid bacteria isolated from the honey bee gut.</title>
        <authorList>
            <person name="Ellegaard K.M."/>
            <person name="Tamarit D."/>
            <person name="Javelind E."/>
            <person name="Olofsson T."/>
            <person name="Andersson S.G."/>
            <person name="Vasquez A."/>
        </authorList>
    </citation>
    <scope>NUCLEOTIDE SEQUENCE [LARGE SCALE GENOMIC DNA]</scope>
    <source>
        <strain evidence="5 6">Bin7</strain>
    </source>
</reference>
<dbReference type="CDD" id="cd03801">
    <property type="entry name" value="GT4_PimA-like"/>
    <property type="match status" value="1"/>
</dbReference>
<dbReference type="PATRIC" id="fig|1684.5.peg.1004"/>
<dbReference type="Pfam" id="PF13439">
    <property type="entry name" value="Glyco_transf_4"/>
    <property type="match status" value="1"/>
</dbReference>
<dbReference type="PANTHER" id="PTHR45947:SF3">
    <property type="entry name" value="SULFOQUINOVOSYL TRANSFERASE SQD2"/>
    <property type="match status" value="1"/>
</dbReference>
<feature type="domain" description="Glycosyltransferase subfamily 4-like N-terminal" evidence="4">
    <location>
        <begin position="17"/>
        <end position="178"/>
    </location>
</feature>
<evidence type="ECO:0000313" key="5">
    <source>
        <dbReference type="EMBL" id="KJY50264.1"/>
    </source>
</evidence>
<dbReference type="PANTHER" id="PTHR45947">
    <property type="entry name" value="SULFOQUINOVOSYL TRANSFERASE SQD2"/>
    <property type="match status" value="1"/>
</dbReference>
<dbReference type="EMBL" id="JWMF01000007">
    <property type="protein sequence ID" value="KJY50264.1"/>
    <property type="molecule type" value="Genomic_DNA"/>
</dbReference>
<organism evidence="5 6">
    <name type="scientific">Bifidobacterium mellis</name>
    <dbReference type="NCBI Taxonomy" id="1293823"/>
    <lineage>
        <taxon>Bacteria</taxon>
        <taxon>Bacillati</taxon>
        <taxon>Actinomycetota</taxon>
        <taxon>Actinomycetes</taxon>
        <taxon>Bifidobacteriales</taxon>
        <taxon>Bifidobacteriaceae</taxon>
        <taxon>Bifidobacterium</taxon>
    </lineage>
</organism>
<evidence type="ECO:0000256" key="1">
    <source>
        <dbReference type="ARBA" id="ARBA00022676"/>
    </source>
</evidence>
<evidence type="ECO:0000259" key="4">
    <source>
        <dbReference type="Pfam" id="PF13439"/>
    </source>
</evidence>
<name>A0A0F4KW74_9BIFI</name>
<accession>A0A0F4KW74</accession>
<dbReference type="Proteomes" id="UP000033567">
    <property type="component" value="Unassembled WGS sequence"/>
</dbReference>
<feature type="domain" description="Glycosyl transferase family 1" evidence="3">
    <location>
        <begin position="197"/>
        <end position="352"/>
    </location>
</feature>
<comment type="caution">
    <text evidence="5">The sequence shown here is derived from an EMBL/GenBank/DDBJ whole genome shotgun (WGS) entry which is preliminary data.</text>
</comment>
<dbReference type="Pfam" id="PF00534">
    <property type="entry name" value="Glycos_transf_1"/>
    <property type="match status" value="1"/>
</dbReference>
<dbReference type="RefSeq" id="WP_045935485.1">
    <property type="nucleotide sequence ID" value="NZ_KQ033885.1"/>
</dbReference>
<keyword evidence="6" id="KW-1185">Reference proteome</keyword>
<protein>
    <submittedName>
        <fullName evidence="5">Glycosyl transferase</fullName>
    </submittedName>
</protein>
<keyword evidence="2 5" id="KW-0808">Transferase</keyword>
<evidence type="ECO:0000259" key="3">
    <source>
        <dbReference type="Pfam" id="PF00534"/>
    </source>
</evidence>
<dbReference type="InterPro" id="IPR028098">
    <property type="entry name" value="Glyco_trans_4-like_N"/>
</dbReference>
<dbReference type="AlphaFoldDB" id="A0A0F4KW74"/>
<proteinExistence type="predicted"/>
<evidence type="ECO:0000256" key="2">
    <source>
        <dbReference type="ARBA" id="ARBA00022679"/>
    </source>
</evidence>
<keyword evidence="1" id="KW-0328">Glycosyltransferase</keyword>